<evidence type="ECO:0000256" key="8">
    <source>
        <dbReference type="ARBA" id="ARBA00025246"/>
    </source>
</evidence>
<comment type="miscellaneous">
    <text evidence="9">This function is generally fulfilled by the C-terminal part of HisG, which is missing in some bacteria such as this one.</text>
</comment>
<name>A0A1H2PVQ3_9BURK</name>
<dbReference type="InterPro" id="IPR004516">
    <property type="entry name" value="HisRS/HisZ"/>
</dbReference>
<dbReference type="PANTHER" id="PTHR43707">
    <property type="entry name" value="HISTIDYL-TRNA SYNTHETASE"/>
    <property type="match status" value="1"/>
</dbReference>
<dbReference type="HAMAP" id="MF_00125">
    <property type="entry name" value="HisZ"/>
    <property type="match status" value="1"/>
</dbReference>
<dbReference type="InterPro" id="IPR004517">
    <property type="entry name" value="HisZ"/>
</dbReference>
<dbReference type="SUPFAM" id="SSF55681">
    <property type="entry name" value="Class II aaRS and biotin synthetases"/>
    <property type="match status" value="1"/>
</dbReference>
<keyword evidence="11" id="KW-0808">Transferase</keyword>
<evidence type="ECO:0000256" key="1">
    <source>
        <dbReference type="ARBA" id="ARBA00004496"/>
    </source>
</evidence>
<dbReference type="InterPro" id="IPR045864">
    <property type="entry name" value="aa-tRNA-synth_II/BPL/LPL"/>
</dbReference>
<sequence length="386" mass="42249">MSVWLLPENIADVLPSEARKLEELRRRLLDRFRTYGYELVMPPMLEYLESLLSSAGPDLELNTFKLVDQLSGRSMGIRADITPQVSRIDAHLLNRQGVTRLCYAGSVLQTRPVGLHATREPYQVGAEIFGHAGLEADAEVQQLAIDSLALAGLTDVRLDLCHAGVLEALLDASPAARARAYELFAALGGKDVPRLVELTADLPAEIAQALRALPKLYGEADVLERARAELPAFPAIRRSLDDLAYLARQARGAQVLIDLADLRGYRYHSGAMFSIYADGVSSALARGGRYDHVAAKFGRERPATGFSLDLREVVRISPIEAYPSAIFAPFGDDPALRERIAALRDAGEIVIQALPGDPRAVDEFDCDRELVSRSGQWQVVARAGVR</sequence>
<proteinExistence type="inferred from homology"/>
<evidence type="ECO:0000256" key="7">
    <source>
        <dbReference type="ARBA" id="ARBA00023102"/>
    </source>
</evidence>
<dbReference type="OrthoDB" id="9769617at2"/>
<evidence type="ECO:0000259" key="10">
    <source>
        <dbReference type="Pfam" id="PF13393"/>
    </source>
</evidence>
<dbReference type="GO" id="GO:0004821">
    <property type="term" value="F:histidine-tRNA ligase activity"/>
    <property type="evidence" value="ECO:0007669"/>
    <property type="project" value="TreeGrafter"/>
</dbReference>
<dbReference type="GO" id="GO:0000105">
    <property type="term" value="P:L-histidine biosynthetic process"/>
    <property type="evidence" value="ECO:0007669"/>
    <property type="project" value="UniProtKB-UniRule"/>
</dbReference>
<dbReference type="STRING" id="1770053.SAMN05216551_11715"/>
<dbReference type="NCBIfam" id="NF009086">
    <property type="entry name" value="PRK12421.1"/>
    <property type="match status" value="1"/>
</dbReference>
<dbReference type="GO" id="GO:0005737">
    <property type="term" value="C:cytoplasm"/>
    <property type="evidence" value="ECO:0007669"/>
    <property type="project" value="UniProtKB-SubCell"/>
</dbReference>
<dbReference type="AlphaFoldDB" id="A0A1H2PVQ3"/>
<dbReference type="InterPro" id="IPR041715">
    <property type="entry name" value="HisRS-like_core"/>
</dbReference>
<comment type="similarity">
    <text evidence="3 9">Belongs to the class-II aminoacyl-tRNA synthetase family. HisZ subfamily.</text>
</comment>
<dbReference type="EMBL" id="FNLO01000017">
    <property type="protein sequence ID" value="SDV51407.1"/>
    <property type="molecule type" value="Genomic_DNA"/>
</dbReference>
<dbReference type="NCBIfam" id="TIGR00443">
    <property type="entry name" value="hisZ_biosyn_reg"/>
    <property type="match status" value="1"/>
</dbReference>
<keyword evidence="12" id="KW-1185">Reference proteome</keyword>
<evidence type="ECO:0000256" key="9">
    <source>
        <dbReference type="HAMAP-Rule" id="MF_00125"/>
    </source>
</evidence>
<organism evidence="11 12">
    <name type="scientific">Chitinasiproducens palmae</name>
    <dbReference type="NCBI Taxonomy" id="1770053"/>
    <lineage>
        <taxon>Bacteria</taxon>
        <taxon>Pseudomonadati</taxon>
        <taxon>Pseudomonadota</taxon>
        <taxon>Betaproteobacteria</taxon>
        <taxon>Burkholderiales</taxon>
        <taxon>Burkholderiaceae</taxon>
        <taxon>Chitinasiproducens</taxon>
    </lineage>
</organism>
<evidence type="ECO:0000313" key="11">
    <source>
        <dbReference type="EMBL" id="SDV51407.1"/>
    </source>
</evidence>
<dbReference type="UniPathway" id="UPA00031">
    <property type="reaction ID" value="UER00006"/>
</dbReference>
<evidence type="ECO:0000256" key="4">
    <source>
        <dbReference type="ARBA" id="ARBA00011496"/>
    </source>
</evidence>
<dbReference type="GO" id="GO:0016757">
    <property type="term" value="F:glycosyltransferase activity"/>
    <property type="evidence" value="ECO:0007669"/>
    <property type="project" value="UniProtKB-KW"/>
</dbReference>
<dbReference type="RefSeq" id="WP_091913032.1">
    <property type="nucleotide sequence ID" value="NZ_FNLO01000017.1"/>
</dbReference>
<accession>A0A1H2PVQ3</accession>
<comment type="pathway">
    <text evidence="2 9">Amino-acid biosynthesis; L-histidine biosynthesis; L-histidine from 5-phospho-alpha-D-ribose 1-diphosphate: step 1/9.</text>
</comment>
<feature type="domain" description="Class II Histidinyl-tRNA synthetase (HisRS)-like catalytic core" evidence="10">
    <location>
        <begin position="10"/>
        <end position="313"/>
    </location>
</feature>
<comment type="function">
    <text evidence="8 9">Required for the first step of histidine biosynthesis. May allow the feedback regulation of ATP phosphoribosyltransferase activity by histidine.</text>
</comment>
<dbReference type="PANTHER" id="PTHR43707:SF1">
    <property type="entry name" value="HISTIDINE--TRNA LIGASE, MITOCHONDRIAL-RELATED"/>
    <property type="match status" value="1"/>
</dbReference>
<keyword evidence="11" id="KW-0328">Glycosyltransferase</keyword>
<gene>
    <name evidence="9" type="primary">hisZ</name>
    <name evidence="11" type="ORF">SAMN05216551_11715</name>
</gene>
<dbReference type="GO" id="GO:0006427">
    <property type="term" value="P:histidyl-tRNA aminoacylation"/>
    <property type="evidence" value="ECO:0007669"/>
    <property type="project" value="TreeGrafter"/>
</dbReference>
<comment type="subunit">
    <text evidence="4 9">Heteromultimer composed of HisG and HisZ subunits.</text>
</comment>
<reference evidence="12" key="1">
    <citation type="submission" date="2016-09" db="EMBL/GenBank/DDBJ databases">
        <authorList>
            <person name="Varghese N."/>
            <person name="Submissions S."/>
        </authorList>
    </citation>
    <scope>NUCLEOTIDE SEQUENCE [LARGE SCALE GENOMIC DNA]</scope>
    <source>
        <strain evidence="12">JS23</strain>
    </source>
</reference>
<dbReference type="NCBIfam" id="NF008935">
    <property type="entry name" value="PRK12292.1-1"/>
    <property type="match status" value="1"/>
</dbReference>
<dbReference type="Proteomes" id="UP000243719">
    <property type="component" value="Unassembled WGS sequence"/>
</dbReference>
<evidence type="ECO:0000256" key="3">
    <source>
        <dbReference type="ARBA" id="ARBA00005539"/>
    </source>
</evidence>
<keyword evidence="6 9" id="KW-0963">Cytoplasm</keyword>
<dbReference type="Pfam" id="PF13393">
    <property type="entry name" value="tRNA-synt_His"/>
    <property type="match status" value="1"/>
</dbReference>
<dbReference type="Gene3D" id="3.30.930.10">
    <property type="entry name" value="Bira Bifunctional Protein, Domain 2"/>
    <property type="match status" value="1"/>
</dbReference>
<keyword evidence="9" id="KW-0028">Amino-acid biosynthesis</keyword>
<evidence type="ECO:0000256" key="5">
    <source>
        <dbReference type="ARBA" id="ARBA00020397"/>
    </source>
</evidence>
<protein>
    <recommendedName>
        <fullName evidence="5 9">ATP phosphoribosyltransferase regulatory subunit</fullName>
    </recommendedName>
</protein>
<evidence type="ECO:0000313" key="12">
    <source>
        <dbReference type="Proteomes" id="UP000243719"/>
    </source>
</evidence>
<evidence type="ECO:0000256" key="6">
    <source>
        <dbReference type="ARBA" id="ARBA00022490"/>
    </source>
</evidence>
<dbReference type="CDD" id="cd00773">
    <property type="entry name" value="HisRS-like_core"/>
    <property type="match status" value="1"/>
</dbReference>
<comment type="subcellular location">
    <subcellularLocation>
        <location evidence="1 9">Cytoplasm</location>
    </subcellularLocation>
</comment>
<evidence type="ECO:0000256" key="2">
    <source>
        <dbReference type="ARBA" id="ARBA00004667"/>
    </source>
</evidence>
<keyword evidence="7 9" id="KW-0368">Histidine biosynthesis</keyword>